<accession>A0A078HHH5</accession>
<reference evidence="1 2" key="1">
    <citation type="journal article" date="2014" name="Science">
        <title>Plant genetics. Early allopolyploid evolution in the post-Neolithic Brassica napus oilseed genome.</title>
        <authorList>
            <person name="Chalhoub B."/>
            <person name="Denoeud F."/>
            <person name="Liu S."/>
            <person name="Parkin I.A."/>
            <person name="Tang H."/>
            <person name="Wang X."/>
            <person name="Chiquet J."/>
            <person name="Belcram H."/>
            <person name="Tong C."/>
            <person name="Samans B."/>
            <person name="Correa M."/>
            <person name="Da Silva C."/>
            <person name="Just J."/>
            <person name="Falentin C."/>
            <person name="Koh C.S."/>
            <person name="Le Clainche I."/>
            <person name="Bernard M."/>
            <person name="Bento P."/>
            <person name="Noel B."/>
            <person name="Labadie K."/>
            <person name="Alberti A."/>
            <person name="Charles M."/>
            <person name="Arnaud D."/>
            <person name="Guo H."/>
            <person name="Daviaud C."/>
            <person name="Alamery S."/>
            <person name="Jabbari K."/>
            <person name="Zhao M."/>
            <person name="Edger P.P."/>
            <person name="Chelaifa H."/>
            <person name="Tack D."/>
            <person name="Lassalle G."/>
            <person name="Mestiri I."/>
            <person name="Schnel N."/>
            <person name="Le Paslier M.C."/>
            <person name="Fan G."/>
            <person name="Renault V."/>
            <person name="Bayer P.E."/>
            <person name="Golicz A.A."/>
            <person name="Manoli S."/>
            <person name="Lee T.H."/>
            <person name="Thi V.H."/>
            <person name="Chalabi S."/>
            <person name="Hu Q."/>
            <person name="Fan C."/>
            <person name="Tollenaere R."/>
            <person name="Lu Y."/>
            <person name="Battail C."/>
            <person name="Shen J."/>
            <person name="Sidebottom C.H."/>
            <person name="Wang X."/>
            <person name="Canaguier A."/>
            <person name="Chauveau A."/>
            <person name="Berard A."/>
            <person name="Deniot G."/>
            <person name="Guan M."/>
            <person name="Liu Z."/>
            <person name="Sun F."/>
            <person name="Lim Y.P."/>
            <person name="Lyons E."/>
            <person name="Town C.D."/>
            <person name="Bancroft I."/>
            <person name="Wang X."/>
            <person name="Meng J."/>
            <person name="Ma J."/>
            <person name="Pires J.C."/>
            <person name="King G.J."/>
            <person name="Brunel D."/>
            <person name="Delourme R."/>
            <person name="Renard M."/>
            <person name="Aury J.M."/>
            <person name="Adams K.L."/>
            <person name="Batley J."/>
            <person name="Snowdon R.J."/>
            <person name="Tost J."/>
            <person name="Edwards D."/>
            <person name="Zhou Y."/>
            <person name="Hua W."/>
            <person name="Sharpe A.G."/>
            <person name="Paterson A.H."/>
            <person name="Guan C."/>
            <person name="Wincker P."/>
        </authorList>
    </citation>
    <scope>NUCLEOTIDE SEQUENCE [LARGE SCALE GENOMIC DNA]</scope>
    <source>
        <strain evidence="2">cv. Darmor-bzh</strain>
    </source>
</reference>
<sequence length="118" mass="13364">MLLPYFLPICVRQSFALSSQFHNLSLCHNSRDVIDWLVCSDVSFNKLSGEVQTLQKAPGDTYLNDNILSGKVGSAAFLNNESYIDLSYNNFTYPSGCSDKRYEYQIVVDRIHLLSICL</sequence>
<gene>
    <name evidence="1" type="primary">BnaA02g24750D</name>
    <name evidence="1" type="ORF">GSBRNA2T00063407001</name>
</gene>
<dbReference type="Gramene" id="CDY37156">
    <property type="protein sequence ID" value="CDY37156"/>
    <property type="gene ID" value="GSBRNA2T00063407001"/>
</dbReference>
<dbReference type="EMBL" id="LK032393">
    <property type="protein sequence ID" value="CDY37156.1"/>
    <property type="molecule type" value="Genomic_DNA"/>
</dbReference>
<organism evidence="1 2">
    <name type="scientific">Brassica napus</name>
    <name type="common">Rape</name>
    <dbReference type="NCBI Taxonomy" id="3708"/>
    <lineage>
        <taxon>Eukaryota</taxon>
        <taxon>Viridiplantae</taxon>
        <taxon>Streptophyta</taxon>
        <taxon>Embryophyta</taxon>
        <taxon>Tracheophyta</taxon>
        <taxon>Spermatophyta</taxon>
        <taxon>Magnoliopsida</taxon>
        <taxon>eudicotyledons</taxon>
        <taxon>Gunneridae</taxon>
        <taxon>Pentapetalae</taxon>
        <taxon>rosids</taxon>
        <taxon>malvids</taxon>
        <taxon>Brassicales</taxon>
        <taxon>Brassicaceae</taxon>
        <taxon>Brassiceae</taxon>
        <taxon>Brassica</taxon>
    </lineage>
</organism>
<dbReference type="PaxDb" id="3708-A0A078HHH5"/>
<keyword evidence="2" id="KW-1185">Reference proteome</keyword>
<proteinExistence type="predicted"/>
<dbReference type="Proteomes" id="UP000028999">
    <property type="component" value="Unassembled WGS sequence"/>
</dbReference>
<name>A0A078HHH5_BRANA</name>
<dbReference type="AlphaFoldDB" id="A0A078HHH5"/>
<protein>
    <submittedName>
        <fullName evidence="1">BnaA02g24750D protein</fullName>
    </submittedName>
</protein>
<evidence type="ECO:0000313" key="2">
    <source>
        <dbReference type="Proteomes" id="UP000028999"/>
    </source>
</evidence>
<evidence type="ECO:0000313" key="1">
    <source>
        <dbReference type="EMBL" id="CDY37156.1"/>
    </source>
</evidence>